<organism evidence="6 7">
    <name type="scientific">Solibacillus kalamii</name>
    <dbReference type="NCBI Taxonomy" id="1748298"/>
    <lineage>
        <taxon>Bacteria</taxon>
        <taxon>Bacillati</taxon>
        <taxon>Bacillota</taxon>
        <taxon>Bacilli</taxon>
        <taxon>Bacillales</taxon>
        <taxon>Caryophanaceae</taxon>
        <taxon>Solibacillus</taxon>
    </lineage>
</organism>
<keyword evidence="3 6" id="KW-0808">Transferase</keyword>
<comment type="similarity">
    <text evidence="1">Belongs to the glycosyltransferase 2 family.</text>
</comment>
<dbReference type="Pfam" id="PF00535">
    <property type="entry name" value="Glycos_transf_2"/>
    <property type="match status" value="1"/>
</dbReference>
<evidence type="ECO:0000256" key="2">
    <source>
        <dbReference type="ARBA" id="ARBA00022676"/>
    </source>
</evidence>
<evidence type="ECO:0000256" key="4">
    <source>
        <dbReference type="SAM" id="Phobius"/>
    </source>
</evidence>
<protein>
    <submittedName>
        <fullName evidence="6">Glycosyl transferase</fullName>
    </submittedName>
</protein>
<accession>A0ABX3ZKR3</accession>
<feature type="transmembrane region" description="Helical" evidence="4">
    <location>
        <begin position="394"/>
        <end position="417"/>
    </location>
</feature>
<keyword evidence="4" id="KW-1133">Transmembrane helix</keyword>
<evidence type="ECO:0000313" key="6">
    <source>
        <dbReference type="EMBL" id="OUZ40348.1"/>
    </source>
</evidence>
<feature type="domain" description="Glycosyltransferase 2-like" evidence="5">
    <location>
        <begin position="65"/>
        <end position="269"/>
    </location>
</feature>
<feature type="transmembrane region" description="Helical" evidence="4">
    <location>
        <begin position="437"/>
        <end position="455"/>
    </location>
</feature>
<dbReference type="PANTHER" id="PTHR43630:SF1">
    <property type="entry name" value="POLY-BETA-1,6-N-ACETYL-D-GLUCOSAMINE SYNTHASE"/>
    <property type="match status" value="1"/>
</dbReference>
<evidence type="ECO:0000256" key="1">
    <source>
        <dbReference type="ARBA" id="ARBA00006739"/>
    </source>
</evidence>
<dbReference type="EMBL" id="NHNT01000001">
    <property type="protein sequence ID" value="OUZ40348.1"/>
    <property type="molecule type" value="Genomic_DNA"/>
</dbReference>
<feature type="transmembrane region" description="Helical" evidence="4">
    <location>
        <begin position="18"/>
        <end position="38"/>
    </location>
</feature>
<reference evidence="6 7" key="1">
    <citation type="journal article" date="2017" name="Int. J. Syst. Evol. Microbiol.">
        <title>Solibacillus kalamii sp. nov., isolated from a high-efficiency particulate arrestance filter system used in the International Space Station.</title>
        <authorList>
            <person name="Checinska Sielaff A."/>
            <person name="Kumar R.M."/>
            <person name="Pal D."/>
            <person name="Mayilraj S."/>
            <person name="Venkateswaran K."/>
        </authorList>
    </citation>
    <scope>NUCLEOTIDE SEQUENCE [LARGE SCALE GENOMIC DNA]</scope>
    <source>
        <strain evidence="6 7">ISSFR-015</strain>
    </source>
</reference>
<dbReference type="Pfam" id="PF03142">
    <property type="entry name" value="Chitin_synth_2"/>
    <property type="match status" value="1"/>
</dbReference>
<dbReference type="InterPro" id="IPR029044">
    <property type="entry name" value="Nucleotide-diphossugar_trans"/>
</dbReference>
<dbReference type="SUPFAM" id="SSF53448">
    <property type="entry name" value="Nucleotide-diphospho-sugar transferases"/>
    <property type="match status" value="1"/>
</dbReference>
<comment type="caution">
    <text evidence="6">The sequence shown here is derived from an EMBL/GenBank/DDBJ whole genome shotgun (WGS) entry which is preliminary data.</text>
</comment>
<dbReference type="CDD" id="cd06423">
    <property type="entry name" value="CESA_like"/>
    <property type="match status" value="1"/>
</dbReference>
<evidence type="ECO:0000256" key="3">
    <source>
        <dbReference type="ARBA" id="ARBA00022679"/>
    </source>
</evidence>
<dbReference type="PANTHER" id="PTHR43630">
    <property type="entry name" value="POLY-BETA-1,6-N-ACETYL-D-GLUCOSAMINE SYNTHASE"/>
    <property type="match status" value="1"/>
</dbReference>
<name>A0ABX3ZKR3_9BACL</name>
<keyword evidence="2" id="KW-0328">Glycosyltransferase</keyword>
<sequence>MNLDNILYWFNEVFSSLIFIYMLFVILVYSLMLVFAFLQLRKDRNLDKNLEGKVNLNAVYSKPVSIIVPAYNEEVGIISTVQSLLTLEYPQYEIVIVNDGSKDTTLQTVIDVFQMEPVFRTVQNQLPSAEIRGIYHSKLHYNIVLVDKENGGKADALNAGINVSRFPYFCSIDGDSILSTKSLLQVMKPIVSSNGKVIAAGGSVRIANGSEIEYGSVLKSVVPNNPIVVMQIIEYLRAFYMGRIALSRFNLLLIISGAFSVFSKEYTIKVGGYNKNTIGEDMELVVRLHNYLLKNKIKKSIEFIPDPVCWTEAPDNLKDLKTQRRRWHQGLLSSLMLNRGMLLNPKYKQIGLISVPYFVFIELIGPIVELLGYIYVILSFVIGNIYLESALTLFVLFLIYSTVISMFSILLEAWSMGTYPRIRDSVKLLLYSLSEVFWFRPLMVVFRLQGFWYFIRGKNDWGSLTRSGLQKKTNDTL</sequence>
<dbReference type="RefSeq" id="WP_087615331.1">
    <property type="nucleotide sequence ID" value="NZ_JAFBEY010000002.1"/>
</dbReference>
<dbReference type="Proteomes" id="UP000196594">
    <property type="component" value="Unassembled WGS sequence"/>
</dbReference>
<dbReference type="Gene3D" id="3.90.550.10">
    <property type="entry name" value="Spore Coat Polysaccharide Biosynthesis Protein SpsA, Chain A"/>
    <property type="match status" value="1"/>
</dbReference>
<dbReference type="GO" id="GO:0016740">
    <property type="term" value="F:transferase activity"/>
    <property type="evidence" value="ECO:0007669"/>
    <property type="project" value="UniProtKB-KW"/>
</dbReference>
<keyword evidence="4" id="KW-0472">Membrane</keyword>
<evidence type="ECO:0000313" key="7">
    <source>
        <dbReference type="Proteomes" id="UP000196594"/>
    </source>
</evidence>
<feature type="transmembrane region" description="Helical" evidence="4">
    <location>
        <begin position="370"/>
        <end position="387"/>
    </location>
</feature>
<proteinExistence type="inferred from homology"/>
<gene>
    <name evidence="6" type="ORF">CBM15_00395</name>
</gene>
<evidence type="ECO:0000259" key="5">
    <source>
        <dbReference type="Pfam" id="PF00535"/>
    </source>
</evidence>
<keyword evidence="4" id="KW-0812">Transmembrane</keyword>
<dbReference type="InterPro" id="IPR001173">
    <property type="entry name" value="Glyco_trans_2-like"/>
</dbReference>
<keyword evidence="7" id="KW-1185">Reference proteome</keyword>